<protein>
    <recommendedName>
        <fullName evidence="4">HD domain-containing protein</fullName>
    </recommendedName>
</protein>
<dbReference type="PANTHER" id="PTHR35569">
    <property type="entry name" value="CYANAMIDE HYDRATASE DDI2-RELATED"/>
    <property type="match status" value="1"/>
</dbReference>
<sequence length="261" mass="28809">MKASSIISALALSATTLAYPKKPSNHSHLPTTVIAGVEVVDTQIVRDAHELIKQFPDFLYFHSLRTWLLGAAVINANETLKSSVDLEAHALGTILHDLGWDMSPDSPWVTKENRFEVDGALGAVAFIKAHKSYTPCAWSDTRLERIFDGIALHGTFGIHPFKNIDTKWITNSVGYDGVNFTPEEVPIEKFNSIVAAYPKDSFQKGAIDTFTWMAATKPNGTYNTFVEPFGTAYVKGYNATGKHSFDRITAGFTPEEGEFDF</sequence>
<evidence type="ECO:0008006" key="4">
    <source>
        <dbReference type="Google" id="ProtNLM"/>
    </source>
</evidence>
<dbReference type="AlphaFoldDB" id="A0A9W8NFX9"/>
<comment type="caution">
    <text evidence="2">The sequence shown here is derived from an EMBL/GenBank/DDBJ whole genome shotgun (WGS) entry which is preliminary data.</text>
</comment>
<dbReference type="OrthoDB" id="2378324at2759"/>
<keyword evidence="1" id="KW-0732">Signal</keyword>
<dbReference type="PANTHER" id="PTHR35569:SF1">
    <property type="entry name" value="CYANAMIDE HYDRATASE DDI2-RELATED"/>
    <property type="match status" value="1"/>
</dbReference>
<dbReference type="VEuPathDB" id="FungiDB:F4678DRAFT_272872"/>
<accession>A0A9W8NFX9</accession>
<evidence type="ECO:0000313" key="3">
    <source>
        <dbReference type="Proteomes" id="UP001148614"/>
    </source>
</evidence>
<proteinExistence type="predicted"/>
<evidence type="ECO:0000313" key="2">
    <source>
        <dbReference type="EMBL" id="KAJ3573528.1"/>
    </source>
</evidence>
<dbReference type="EMBL" id="JANPWZ010000676">
    <property type="protein sequence ID" value="KAJ3573528.1"/>
    <property type="molecule type" value="Genomic_DNA"/>
</dbReference>
<evidence type="ECO:0000256" key="1">
    <source>
        <dbReference type="SAM" id="SignalP"/>
    </source>
</evidence>
<dbReference type="Proteomes" id="UP001148614">
    <property type="component" value="Unassembled WGS sequence"/>
</dbReference>
<name>A0A9W8NFX9_9PEZI</name>
<feature type="signal peptide" evidence="1">
    <location>
        <begin position="1"/>
        <end position="18"/>
    </location>
</feature>
<reference evidence="2" key="1">
    <citation type="submission" date="2022-07" db="EMBL/GenBank/DDBJ databases">
        <title>Genome Sequence of Xylaria arbuscula.</title>
        <authorList>
            <person name="Buettner E."/>
        </authorList>
    </citation>
    <scope>NUCLEOTIDE SEQUENCE</scope>
    <source>
        <strain evidence="2">VT107</strain>
    </source>
</reference>
<feature type="chain" id="PRO_5040868269" description="HD domain-containing protein" evidence="1">
    <location>
        <begin position="19"/>
        <end position="261"/>
    </location>
</feature>
<keyword evidence="3" id="KW-1185">Reference proteome</keyword>
<gene>
    <name evidence="2" type="ORF">NPX13_g4669</name>
</gene>
<organism evidence="2 3">
    <name type="scientific">Xylaria arbuscula</name>
    <dbReference type="NCBI Taxonomy" id="114810"/>
    <lineage>
        <taxon>Eukaryota</taxon>
        <taxon>Fungi</taxon>
        <taxon>Dikarya</taxon>
        <taxon>Ascomycota</taxon>
        <taxon>Pezizomycotina</taxon>
        <taxon>Sordariomycetes</taxon>
        <taxon>Xylariomycetidae</taxon>
        <taxon>Xylariales</taxon>
        <taxon>Xylariaceae</taxon>
        <taxon>Xylaria</taxon>
    </lineage>
</organism>